<protein>
    <recommendedName>
        <fullName evidence="6">Alpha-amylase</fullName>
    </recommendedName>
</protein>
<sequence>MTTTAEVTLTGRVSSGRRALADVTLTLTDRVGAQVARARTGADGTFRLGSLAPGNYVLIVSRAGFQPHATVVALEAEPVAPLDVTLEPATSVRGVVRDRHSGQPVATAAVTAVGPGGDVIASTVSDPDGGYRITGIDAGEITLVAATPGADPAAAVVPLGSGREHEVDLVLDTHSTLTGTVTADGRPVAGLALELRDLSGRRVAGTVTGADGTYRFDRLTAGQYTLTNATARPAVAPIAAGVDSADLVLERP</sequence>
<dbReference type="InterPro" id="IPR013783">
    <property type="entry name" value="Ig-like_fold"/>
</dbReference>
<organism evidence="4 5">
    <name type="scientific">Amycolatopsis deserti</name>
    <dbReference type="NCBI Taxonomy" id="185696"/>
    <lineage>
        <taxon>Bacteria</taxon>
        <taxon>Bacillati</taxon>
        <taxon>Actinomycetota</taxon>
        <taxon>Actinomycetes</taxon>
        <taxon>Pseudonocardiales</taxon>
        <taxon>Pseudonocardiaceae</taxon>
        <taxon>Amycolatopsis</taxon>
    </lineage>
</organism>
<gene>
    <name evidence="4" type="ORF">GCM10017786_24050</name>
</gene>
<dbReference type="EMBL" id="BNAU01000002">
    <property type="protein sequence ID" value="GHE90927.1"/>
    <property type="molecule type" value="Genomic_DNA"/>
</dbReference>
<name>A0ABQ3IT53_9PSEU</name>
<dbReference type="SUPFAM" id="SSF49478">
    <property type="entry name" value="Cna protein B-type domain"/>
    <property type="match status" value="2"/>
</dbReference>
<evidence type="ECO:0000313" key="4">
    <source>
        <dbReference type="EMBL" id="GHE90927.1"/>
    </source>
</evidence>
<dbReference type="Proteomes" id="UP000605897">
    <property type="component" value="Unassembled WGS sequence"/>
</dbReference>
<dbReference type="PANTHER" id="PTHR36108">
    <property type="entry name" value="COLOSSIN-B-RELATED"/>
    <property type="match status" value="1"/>
</dbReference>
<dbReference type="RefSeq" id="WP_191244581.1">
    <property type="nucleotide sequence ID" value="NZ_BNAU01000002.1"/>
</dbReference>
<dbReference type="Gene3D" id="2.60.40.1120">
    <property type="entry name" value="Carboxypeptidase-like, regulatory domain"/>
    <property type="match status" value="2"/>
</dbReference>
<accession>A0ABQ3IT53</accession>
<dbReference type="Pfam" id="PF13620">
    <property type="entry name" value="CarboxypepD_reg"/>
    <property type="match status" value="3"/>
</dbReference>
<evidence type="ECO:0000256" key="3">
    <source>
        <dbReference type="ARBA" id="ARBA00022729"/>
    </source>
</evidence>
<evidence type="ECO:0008006" key="6">
    <source>
        <dbReference type="Google" id="ProtNLM"/>
    </source>
</evidence>
<keyword evidence="5" id="KW-1185">Reference proteome</keyword>
<dbReference type="Gene3D" id="2.60.40.10">
    <property type="entry name" value="Immunoglobulins"/>
    <property type="match status" value="1"/>
</dbReference>
<comment type="similarity">
    <text evidence="1">Belongs to the serine-aspartate repeat-containing protein (SDr) family.</text>
</comment>
<evidence type="ECO:0000256" key="2">
    <source>
        <dbReference type="ARBA" id="ARBA00022525"/>
    </source>
</evidence>
<dbReference type="SUPFAM" id="SSF49464">
    <property type="entry name" value="Carboxypeptidase regulatory domain-like"/>
    <property type="match status" value="1"/>
</dbReference>
<proteinExistence type="inferred from homology"/>
<dbReference type="PANTHER" id="PTHR36108:SF13">
    <property type="entry name" value="COLOSSIN-B-RELATED"/>
    <property type="match status" value="1"/>
</dbReference>
<keyword evidence="3" id="KW-0732">Signal</keyword>
<evidence type="ECO:0000256" key="1">
    <source>
        <dbReference type="ARBA" id="ARBA00007257"/>
    </source>
</evidence>
<dbReference type="InterPro" id="IPR008969">
    <property type="entry name" value="CarboxyPept-like_regulatory"/>
</dbReference>
<comment type="caution">
    <text evidence="4">The sequence shown here is derived from an EMBL/GenBank/DDBJ whole genome shotgun (WGS) entry which is preliminary data.</text>
</comment>
<evidence type="ECO:0000313" key="5">
    <source>
        <dbReference type="Proteomes" id="UP000605897"/>
    </source>
</evidence>
<reference evidence="5" key="1">
    <citation type="journal article" date="2019" name="Int. J. Syst. Evol. Microbiol.">
        <title>The Global Catalogue of Microorganisms (GCM) 10K type strain sequencing project: providing services to taxonomists for standard genome sequencing and annotation.</title>
        <authorList>
            <consortium name="The Broad Institute Genomics Platform"/>
            <consortium name="The Broad Institute Genome Sequencing Center for Infectious Disease"/>
            <person name="Wu L."/>
            <person name="Ma J."/>
        </authorList>
    </citation>
    <scope>NUCLEOTIDE SEQUENCE [LARGE SCALE GENOMIC DNA]</scope>
    <source>
        <strain evidence="5">CGMCC 4.7677</strain>
    </source>
</reference>
<keyword evidence="2" id="KW-0964">Secreted</keyword>